<evidence type="ECO:0000313" key="5">
    <source>
        <dbReference type="Proteomes" id="UP000197138"/>
    </source>
</evidence>
<organism evidence="4 5">
    <name type="scientific">Punica granatum</name>
    <name type="common">Pomegranate</name>
    <dbReference type="NCBI Taxonomy" id="22663"/>
    <lineage>
        <taxon>Eukaryota</taxon>
        <taxon>Viridiplantae</taxon>
        <taxon>Streptophyta</taxon>
        <taxon>Embryophyta</taxon>
        <taxon>Tracheophyta</taxon>
        <taxon>Spermatophyta</taxon>
        <taxon>Magnoliopsida</taxon>
        <taxon>eudicotyledons</taxon>
        <taxon>Gunneridae</taxon>
        <taxon>Pentapetalae</taxon>
        <taxon>rosids</taxon>
        <taxon>malvids</taxon>
        <taxon>Myrtales</taxon>
        <taxon>Lythraceae</taxon>
        <taxon>Punica</taxon>
    </lineage>
</organism>
<dbReference type="PANTHER" id="PTHR10015">
    <property type="entry name" value="HEAT SHOCK TRANSCRIPTION FACTOR"/>
    <property type="match status" value="1"/>
</dbReference>
<dbReference type="PANTHER" id="PTHR10015:SF445">
    <property type="entry name" value="HEAT STRESS TRANSCRIPTION FACTOR A-4B-LIKE"/>
    <property type="match status" value="1"/>
</dbReference>
<dbReference type="InterPro" id="IPR036388">
    <property type="entry name" value="WH-like_DNA-bd_sf"/>
</dbReference>
<dbReference type="GO" id="GO:0034605">
    <property type="term" value="P:cellular response to heat"/>
    <property type="evidence" value="ECO:0007669"/>
    <property type="project" value="TreeGrafter"/>
</dbReference>
<accession>A0A218W5L0</accession>
<proteinExistence type="predicted"/>
<protein>
    <recommendedName>
        <fullName evidence="3">HSF-type DNA-binding domain-containing protein</fullName>
    </recommendedName>
</protein>
<dbReference type="GO" id="GO:0006357">
    <property type="term" value="P:regulation of transcription by RNA polymerase II"/>
    <property type="evidence" value="ECO:0007669"/>
    <property type="project" value="TreeGrafter"/>
</dbReference>
<dbReference type="GO" id="GO:0003700">
    <property type="term" value="F:DNA-binding transcription factor activity"/>
    <property type="evidence" value="ECO:0007669"/>
    <property type="project" value="InterPro"/>
</dbReference>
<dbReference type="SMART" id="SM00415">
    <property type="entry name" value="HSF"/>
    <property type="match status" value="1"/>
</dbReference>
<name>A0A218W5L0_PUNGR</name>
<dbReference type="GO" id="GO:0005634">
    <property type="term" value="C:nucleus"/>
    <property type="evidence" value="ECO:0007669"/>
    <property type="project" value="TreeGrafter"/>
</dbReference>
<dbReference type="Proteomes" id="UP000197138">
    <property type="component" value="Unassembled WGS sequence"/>
</dbReference>
<feature type="domain" description="HSF-type DNA-binding" evidence="3">
    <location>
        <begin position="28"/>
        <end position="98"/>
    </location>
</feature>
<dbReference type="Gene3D" id="1.10.10.10">
    <property type="entry name" value="Winged helix-like DNA-binding domain superfamily/Winged helix DNA-binding domain"/>
    <property type="match status" value="1"/>
</dbReference>
<comment type="caution">
    <text evidence="4">The sequence shown here is derived from an EMBL/GenBank/DDBJ whole genome shotgun (WGS) entry which is preliminary data.</text>
</comment>
<dbReference type="AlphaFoldDB" id="A0A218W5L0"/>
<keyword evidence="2" id="KW-0238">DNA-binding</keyword>
<evidence type="ECO:0000256" key="1">
    <source>
        <dbReference type="ARBA" id="ARBA00023016"/>
    </source>
</evidence>
<sequence>MSLQLGDLTSYGIDQSKLALGIEQISYGTLTFSRPLLRDATLKVHWPFAFAVFSDQQSAVAAMHTLNGFRKVDPDQWEFANEEFIRGEKHLLKNIYRRKPIHSHSLQNVPLHDSEKQMYEDEIKRPQNENSLLQSELQRHRGKNPAGIELHVQFLGKRLHEMESKQTQLVTFLVELEIFVF</sequence>
<evidence type="ECO:0000259" key="3">
    <source>
        <dbReference type="SMART" id="SM00415"/>
    </source>
</evidence>
<evidence type="ECO:0000256" key="2">
    <source>
        <dbReference type="ARBA" id="ARBA00023125"/>
    </source>
</evidence>
<dbReference type="InterPro" id="IPR000232">
    <property type="entry name" value="HSF_DNA-bd"/>
</dbReference>
<gene>
    <name evidence="4" type="ORF">CDL15_Pgr016364</name>
</gene>
<dbReference type="GO" id="GO:0000978">
    <property type="term" value="F:RNA polymerase II cis-regulatory region sequence-specific DNA binding"/>
    <property type="evidence" value="ECO:0007669"/>
    <property type="project" value="TreeGrafter"/>
</dbReference>
<evidence type="ECO:0000313" key="4">
    <source>
        <dbReference type="EMBL" id="OWM68164.1"/>
    </source>
</evidence>
<reference evidence="5" key="1">
    <citation type="journal article" date="2017" name="Plant J.">
        <title>The pomegranate (Punica granatum L.) genome and the genomics of punicalagin biosynthesis.</title>
        <authorList>
            <person name="Qin G."/>
            <person name="Xu C."/>
            <person name="Ming R."/>
            <person name="Tang H."/>
            <person name="Guyot R."/>
            <person name="Kramer E.M."/>
            <person name="Hu Y."/>
            <person name="Yi X."/>
            <person name="Qi Y."/>
            <person name="Xu X."/>
            <person name="Gao Z."/>
            <person name="Pan H."/>
            <person name="Jian J."/>
            <person name="Tian Y."/>
            <person name="Yue Z."/>
            <person name="Xu Y."/>
        </authorList>
    </citation>
    <scope>NUCLEOTIDE SEQUENCE [LARGE SCALE GENOMIC DNA]</scope>
    <source>
        <strain evidence="5">cv. Dabenzi</strain>
    </source>
</reference>
<keyword evidence="1" id="KW-0346">Stress response</keyword>
<dbReference type="EMBL" id="MTKT01005171">
    <property type="protein sequence ID" value="OWM68164.1"/>
    <property type="molecule type" value="Genomic_DNA"/>
</dbReference>